<dbReference type="OrthoDB" id="4319190at2"/>
<evidence type="ECO:0000256" key="5">
    <source>
        <dbReference type="ARBA" id="ARBA00022989"/>
    </source>
</evidence>
<feature type="transmembrane region" description="Helical" evidence="7">
    <location>
        <begin position="203"/>
        <end position="223"/>
    </location>
</feature>
<feature type="transmembrane region" description="Helical" evidence="7">
    <location>
        <begin position="68"/>
        <end position="89"/>
    </location>
</feature>
<keyword evidence="4 7" id="KW-0812">Transmembrane</keyword>
<keyword evidence="2 7" id="KW-0813">Transport</keyword>
<comment type="similarity">
    <text evidence="7">Belongs to the binding-protein-dependent transport system permease family.</text>
</comment>
<keyword evidence="5 7" id="KW-1133">Transmembrane helix</keyword>
<dbReference type="EMBL" id="WBMT01000027">
    <property type="protein sequence ID" value="KAB2341146.1"/>
    <property type="molecule type" value="Genomic_DNA"/>
</dbReference>
<dbReference type="PANTHER" id="PTHR30193">
    <property type="entry name" value="ABC TRANSPORTER PERMEASE PROTEIN"/>
    <property type="match status" value="1"/>
</dbReference>
<dbReference type="AlphaFoldDB" id="A0A6H9YGN8"/>
<evidence type="ECO:0000313" key="9">
    <source>
        <dbReference type="EMBL" id="KAB2341146.1"/>
    </source>
</evidence>
<keyword evidence="6 7" id="KW-0472">Membrane</keyword>
<reference evidence="9 10" key="1">
    <citation type="submission" date="2019-09" db="EMBL/GenBank/DDBJ databases">
        <title>Actinomadura physcomitrii sp. nov., a novel actinomycete isolated from moss [Physcomitrium sphaericum (Ludw) Fuernr].</title>
        <authorList>
            <person name="Zhuang X."/>
            <person name="Liu C."/>
        </authorList>
    </citation>
    <scope>NUCLEOTIDE SEQUENCE [LARGE SCALE GENOMIC DNA]</scope>
    <source>
        <strain evidence="9 10">HMC1</strain>
    </source>
</reference>
<gene>
    <name evidence="9" type="ORF">F8566_43265</name>
</gene>
<name>A0A6H9YGN8_9ACTN</name>
<evidence type="ECO:0000256" key="7">
    <source>
        <dbReference type="RuleBase" id="RU363032"/>
    </source>
</evidence>
<dbReference type="Gene3D" id="1.10.3720.10">
    <property type="entry name" value="MetI-like"/>
    <property type="match status" value="1"/>
</dbReference>
<dbReference type="InterPro" id="IPR035906">
    <property type="entry name" value="MetI-like_sf"/>
</dbReference>
<feature type="transmembrane region" description="Helical" evidence="7">
    <location>
        <begin position="135"/>
        <end position="160"/>
    </location>
</feature>
<dbReference type="Proteomes" id="UP000468735">
    <property type="component" value="Unassembled WGS sequence"/>
</dbReference>
<organism evidence="9 10">
    <name type="scientific">Actinomadura rudentiformis</name>
    <dbReference type="NCBI Taxonomy" id="359158"/>
    <lineage>
        <taxon>Bacteria</taxon>
        <taxon>Bacillati</taxon>
        <taxon>Actinomycetota</taxon>
        <taxon>Actinomycetes</taxon>
        <taxon>Streptosporangiales</taxon>
        <taxon>Thermomonosporaceae</taxon>
        <taxon>Actinomadura</taxon>
    </lineage>
</organism>
<evidence type="ECO:0000256" key="2">
    <source>
        <dbReference type="ARBA" id="ARBA00022448"/>
    </source>
</evidence>
<evidence type="ECO:0000256" key="4">
    <source>
        <dbReference type="ARBA" id="ARBA00022692"/>
    </source>
</evidence>
<comment type="caution">
    <text evidence="9">The sequence shown here is derived from an EMBL/GenBank/DDBJ whole genome shotgun (WGS) entry which is preliminary data.</text>
</comment>
<dbReference type="InterPro" id="IPR000515">
    <property type="entry name" value="MetI-like"/>
</dbReference>
<feature type="transmembrane region" description="Helical" evidence="7">
    <location>
        <begin position="264"/>
        <end position="288"/>
    </location>
</feature>
<evidence type="ECO:0000313" key="10">
    <source>
        <dbReference type="Proteomes" id="UP000468735"/>
    </source>
</evidence>
<evidence type="ECO:0000256" key="1">
    <source>
        <dbReference type="ARBA" id="ARBA00004651"/>
    </source>
</evidence>
<feature type="domain" description="ABC transmembrane type-1" evidence="8">
    <location>
        <begin position="64"/>
        <end position="285"/>
    </location>
</feature>
<dbReference type="GO" id="GO:0005886">
    <property type="term" value="C:plasma membrane"/>
    <property type="evidence" value="ECO:0007669"/>
    <property type="project" value="UniProtKB-SubCell"/>
</dbReference>
<dbReference type="Pfam" id="PF00528">
    <property type="entry name" value="BPD_transp_1"/>
    <property type="match status" value="1"/>
</dbReference>
<evidence type="ECO:0000256" key="6">
    <source>
        <dbReference type="ARBA" id="ARBA00023136"/>
    </source>
</evidence>
<dbReference type="InterPro" id="IPR051393">
    <property type="entry name" value="ABC_transporter_permease"/>
</dbReference>
<accession>A0A6H9YGN8</accession>
<evidence type="ECO:0000259" key="8">
    <source>
        <dbReference type="PROSITE" id="PS50928"/>
    </source>
</evidence>
<proteinExistence type="inferred from homology"/>
<dbReference type="CDD" id="cd06261">
    <property type="entry name" value="TM_PBP2"/>
    <property type="match status" value="1"/>
</dbReference>
<feature type="transmembrane region" description="Helical" evidence="7">
    <location>
        <begin position="101"/>
        <end position="123"/>
    </location>
</feature>
<sequence length="297" mass="33122">MRAYWRQYLAISPFYVLFAVFMLGPVLFSLFLAFHKWDGLGPMEFVGLQNFRFMVKDSLFWQSLTNTFAIWFLSTIPMLLLALVLAAMLNSSVRFGGFYRVAYFIPNVTSIVAIAIFFGSVFANQVGLVNVVLQWLHVGTVGWLTDSFAIKLVISALITWQWTGYNAIIYLAGMQAISSELYEAARIDGAGPVKCFLKITLPLLRPVILFTVIMSAIGGMQTFTEPQVLFGTVDATNPDTGGPGHAGLTTVLYLYREAFNFNQLGYGAAIAWALFLVILLFTVINWRLIAGSGRRDR</sequence>
<keyword evidence="3" id="KW-1003">Cell membrane</keyword>
<dbReference type="GO" id="GO:0055085">
    <property type="term" value="P:transmembrane transport"/>
    <property type="evidence" value="ECO:0007669"/>
    <property type="project" value="InterPro"/>
</dbReference>
<protein>
    <submittedName>
        <fullName evidence="9">Sugar ABC transporter permease</fullName>
    </submittedName>
</protein>
<comment type="subcellular location">
    <subcellularLocation>
        <location evidence="1 7">Cell membrane</location>
        <topology evidence="1 7">Multi-pass membrane protein</topology>
    </subcellularLocation>
</comment>
<evidence type="ECO:0000256" key="3">
    <source>
        <dbReference type="ARBA" id="ARBA00022475"/>
    </source>
</evidence>
<dbReference type="SUPFAM" id="SSF161098">
    <property type="entry name" value="MetI-like"/>
    <property type="match status" value="1"/>
</dbReference>
<keyword evidence="10" id="KW-1185">Reference proteome</keyword>
<dbReference type="PANTHER" id="PTHR30193:SF37">
    <property type="entry name" value="INNER MEMBRANE ABC TRANSPORTER PERMEASE PROTEIN YCJO"/>
    <property type="match status" value="1"/>
</dbReference>
<feature type="transmembrane region" description="Helical" evidence="7">
    <location>
        <begin position="12"/>
        <end position="34"/>
    </location>
</feature>
<dbReference type="PROSITE" id="PS50928">
    <property type="entry name" value="ABC_TM1"/>
    <property type="match status" value="1"/>
</dbReference>